<dbReference type="AlphaFoldDB" id="A0A6A4X657"/>
<dbReference type="GO" id="GO:0016020">
    <property type="term" value="C:membrane"/>
    <property type="evidence" value="ECO:0007669"/>
    <property type="project" value="UniProtKB-SubCell"/>
</dbReference>
<dbReference type="InterPro" id="IPR020846">
    <property type="entry name" value="MFS_dom"/>
</dbReference>
<dbReference type="GO" id="GO:0022857">
    <property type="term" value="F:transmembrane transporter activity"/>
    <property type="evidence" value="ECO:0007669"/>
    <property type="project" value="InterPro"/>
</dbReference>
<feature type="transmembrane region" description="Helical" evidence="6">
    <location>
        <begin position="433"/>
        <end position="457"/>
    </location>
</feature>
<dbReference type="Proteomes" id="UP000440578">
    <property type="component" value="Unassembled WGS sequence"/>
</dbReference>
<evidence type="ECO:0000256" key="2">
    <source>
        <dbReference type="ARBA" id="ARBA00022692"/>
    </source>
</evidence>
<dbReference type="EMBL" id="VIIS01000001">
    <property type="protein sequence ID" value="KAF0314747.1"/>
    <property type="molecule type" value="Genomic_DNA"/>
</dbReference>
<keyword evidence="9" id="KW-1185">Reference proteome</keyword>
<dbReference type="PANTHER" id="PTHR48021">
    <property type="match status" value="1"/>
</dbReference>
<dbReference type="Gene3D" id="1.20.1250.20">
    <property type="entry name" value="MFS general substrate transporter like domains"/>
    <property type="match status" value="1"/>
</dbReference>
<proteinExistence type="predicted"/>
<gene>
    <name evidence="8" type="primary">csbC</name>
    <name evidence="8" type="ORF">FJT64_000018</name>
</gene>
<keyword evidence="4 6" id="KW-0472">Membrane</keyword>
<feature type="domain" description="Major facilitator superfamily (MFS) profile" evidence="7">
    <location>
        <begin position="20"/>
        <end position="461"/>
    </location>
</feature>
<dbReference type="PROSITE" id="PS50850">
    <property type="entry name" value="MFS"/>
    <property type="match status" value="1"/>
</dbReference>
<feature type="transmembrane region" description="Helical" evidence="6">
    <location>
        <begin position="312"/>
        <end position="331"/>
    </location>
</feature>
<dbReference type="InterPro" id="IPR005828">
    <property type="entry name" value="MFS_sugar_transport-like"/>
</dbReference>
<dbReference type="SUPFAM" id="SSF103473">
    <property type="entry name" value="MFS general substrate transporter"/>
    <property type="match status" value="1"/>
</dbReference>
<feature type="transmembrane region" description="Helical" evidence="6">
    <location>
        <begin position="167"/>
        <end position="188"/>
    </location>
</feature>
<accession>A0A6A4X657</accession>
<feature type="transmembrane region" description="Helical" evidence="6">
    <location>
        <begin position="337"/>
        <end position="360"/>
    </location>
</feature>
<evidence type="ECO:0000256" key="5">
    <source>
        <dbReference type="SAM" id="MobiDB-lite"/>
    </source>
</evidence>
<feature type="transmembrane region" description="Helical" evidence="6">
    <location>
        <begin position="195"/>
        <end position="215"/>
    </location>
</feature>
<feature type="transmembrane region" description="Helical" evidence="6">
    <location>
        <begin position="279"/>
        <end position="300"/>
    </location>
</feature>
<comment type="caution">
    <text evidence="8">The sequence shown here is derived from an EMBL/GenBank/DDBJ whole genome shotgun (WGS) entry which is preliminary data.</text>
</comment>
<dbReference type="PANTHER" id="PTHR48021:SF1">
    <property type="entry name" value="GH07001P-RELATED"/>
    <property type="match status" value="1"/>
</dbReference>
<sequence>MATVTGCQQAAIIHSRSLHLIYALMGGSLINSRRRKIVTGAFALLVTSQVLICLGVTFGINSVTLIQVPRQPDRFLSDGQLNWTVSVTMLGALLGGLVSAPAAGPLGARRLCLLAMPAHAAGALAAALGGSFVWVLLGRLLMVAALGATEGPARALLAEVVAPDRRALAATALNAALGVGQVAVLLAAPWLRWQTLLLAAGCAPPALCAAGLLLLPDSPSWLLARGRPAEEARRAITFYRPEADAAVELAAVQSAAAGSEGAPSLCRPESLRPLVRGGVAMALVGWCGGSALVQITPLVLEPLALPLGSYQRALLVPALGLLLVGAALPLVDRYGRLTLLRLGGALSAAGCATVAAYCLLEPARQARLGGLALTGALLVAVAHFCLLGPVLFTYASELLPSGLRERGAIIIVTCLNSAGFLMLKLYPMMRESLGLGGTFVVHTAASLGMALLTAGFLPETRGLSLEQISDLFTARPTDSDSVERPEDSANDHAQTSI</sequence>
<organism evidence="8 9">
    <name type="scientific">Amphibalanus amphitrite</name>
    <name type="common">Striped barnacle</name>
    <name type="synonym">Balanus amphitrite</name>
    <dbReference type="NCBI Taxonomy" id="1232801"/>
    <lineage>
        <taxon>Eukaryota</taxon>
        <taxon>Metazoa</taxon>
        <taxon>Ecdysozoa</taxon>
        <taxon>Arthropoda</taxon>
        <taxon>Crustacea</taxon>
        <taxon>Multicrustacea</taxon>
        <taxon>Cirripedia</taxon>
        <taxon>Thoracica</taxon>
        <taxon>Thoracicalcarea</taxon>
        <taxon>Balanomorpha</taxon>
        <taxon>Balanoidea</taxon>
        <taxon>Balanidae</taxon>
        <taxon>Amphibalaninae</taxon>
        <taxon>Amphibalanus</taxon>
    </lineage>
</organism>
<name>A0A6A4X657_AMPAM</name>
<keyword evidence="2 6" id="KW-0812">Transmembrane</keyword>
<protein>
    <submittedName>
        <fullName evidence="8">Putative metabolite transport protein CsbC</fullName>
    </submittedName>
</protein>
<feature type="transmembrane region" description="Helical" evidence="6">
    <location>
        <begin position="372"/>
        <end position="395"/>
    </location>
</feature>
<evidence type="ECO:0000256" key="6">
    <source>
        <dbReference type="SAM" id="Phobius"/>
    </source>
</evidence>
<evidence type="ECO:0000256" key="4">
    <source>
        <dbReference type="ARBA" id="ARBA00023136"/>
    </source>
</evidence>
<feature type="compositionally biased region" description="Basic and acidic residues" evidence="5">
    <location>
        <begin position="477"/>
        <end position="490"/>
    </location>
</feature>
<feature type="transmembrane region" description="Helical" evidence="6">
    <location>
        <begin position="37"/>
        <end position="60"/>
    </location>
</feature>
<evidence type="ECO:0000313" key="8">
    <source>
        <dbReference type="EMBL" id="KAF0314747.1"/>
    </source>
</evidence>
<dbReference type="InterPro" id="IPR036259">
    <property type="entry name" value="MFS_trans_sf"/>
</dbReference>
<evidence type="ECO:0000256" key="3">
    <source>
        <dbReference type="ARBA" id="ARBA00022989"/>
    </source>
</evidence>
<evidence type="ECO:0000313" key="9">
    <source>
        <dbReference type="Proteomes" id="UP000440578"/>
    </source>
</evidence>
<keyword evidence="3 6" id="KW-1133">Transmembrane helix</keyword>
<feature type="transmembrane region" description="Helical" evidence="6">
    <location>
        <begin position="407"/>
        <end position="426"/>
    </location>
</feature>
<dbReference type="OrthoDB" id="6612291at2759"/>
<feature type="region of interest" description="Disordered" evidence="5">
    <location>
        <begin position="476"/>
        <end position="497"/>
    </location>
</feature>
<feature type="transmembrane region" description="Helical" evidence="6">
    <location>
        <begin position="80"/>
        <end position="99"/>
    </location>
</feature>
<evidence type="ECO:0000259" key="7">
    <source>
        <dbReference type="PROSITE" id="PS50850"/>
    </source>
</evidence>
<comment type="subcellular location">
    <subcellularLocation>
        <location evidence="1">Membrane</location>
        <topology evidence="1">Multi-pass membrane protein</topology>
    </subcellularLocation>
</comment>
<reference evidence="8 9" key="1">
    <citation type="submission" date="2019-07" db="EMBL/GenBank/DDBJ databases">
        <title>Draft genome assembly of a fouling barnacle, Amphibalanus amphitrite (Darwin, 1854): The first reference genome for Thecostraca.</title>
        <authorList>
            <person name="Kim W."/>
        </authorList>
    </citation>
    <scope>NUCLEOTIDE SEQUENCE [LARGE SCALE GENOMIC DNA]</scope>
    <source>
        <strain evidence="8">SNU_AA5</strain>
        <tissue evidence="8">Soma without cirri and trophi</tissue>
    </source>
</reference>
<feature type="transmembrane region" description="Helical" evidence="6">
    <location>
        <begin position="111"/>
        <end position="137"/>
    </location>
</feature>
<dbReference type="InterPro" id="IPR050549">
    <property type="entry name" value="MFS_Trehalose_Transporter"/>
</dbReference>
<evidence type="ECO:0000256" key="1">
    <source>
        <dbReference type="ARBA" id="ARBA00004141"/>
    </source>
</evidence>
<dbReference type="Pfam" id="PF00083">
    <property type="entry name" value="Sugar_tr"/>
    <property type="match status" value="1"/>
</dbReference>